<accession>A0A1A2Z6K6</accession>
<evidence type="ECO:0000313" key="3">
    <source>
        <dbReference type="Proteomes" id="UP000093592"/>
    </source>
</evidence>
<gene>
    <name evidence="2" type="ORF">A5707_01860</name>
</gene>
<feature type="region of interest" description="Disordered" evidence="1">
    <location>
        <begin position="27"/>
        <end position="70"/>
    </location>
</feature>
<protein>
    <submittedName>
        <fullName evidence="2">Uncharacterized protein</fullName>
    </submittedName>
</protein>
<evidence type="ECO:0000313" key="2">
    <source>
        <dbReference type="EMBL" id="OBI45283.1"/>
    </source>
</evidence>
<dbReference type="Proteomes" id="UP000093592">
    <property type="component" value="Unassembled WGS sequence"/>
</dbReference>
<dbReference type="RefSeq" id="WP_065014962.1">
    <property type="nucleotide sequence ID" value="NZ_LZKJ01000125.1"/>
</dbReference>
<reference evidence="3" key="1">
    <citation type="submission" date="2016-06" db="EMBL/GenBank/DDBJ databases">
        <authorList>
            <person name="Sutton G."/>
            <person name="Brinkac L."/>
            <person name="Sanka R."/>
            <person name="Adams M."/>
            <person name="Lau E."/>
            <person name="Sam S."/>
            <person name="Sreng N."/>
            <person name="Him V."/>
            <person name="Kerleguer A."/>
            <person name="Cheng S."/>
        </authorList>
    </citation>
    <scope>NUCLEOTIDE SEQUENCE [LARGE SCALE GENOMIC DNA]</scope>
    <source>
        <strain evidence="3">E861</strain>
    </source>
</reference>
<feature type="compositionally biased region" description="Acidic residues" evidence="1">
    <location>
        <begin position="59"/>
        <end position="70"/>
    </location>
</feature>
<evidence type="ECO:0000256" key="1">
    <source>
        <dbReference type="SAM" id="MobiDB-lite"/>
    </source>
</evidence>
<dbReference type="OrthoDB" id="4740103at2"/>
<sequence>MSRGPIDGALRAVLLAVVLVADAVEQDQETTSLPSGFDGEIPPVEANTSDWHEQHQEIVIDEDDREEYRP</sequence>
<dbReference type="AlphaFoldDB" id="A0A1A2Z6K6"/>
<comment type="caution">
    <text evidence="2">The sequence shown here is derived from an EMBL/GenBank/DDBJ whole genome shotgun (WGS) entry which is preliminary data.</text>
</comment>
<proteinExistence type="predicted"/>
<name>A0A1A2Z6K6_9MYCO</name>
<organism evidence="2 3">
    <name type="scientific">Mycobacterium kyorinense</name>
    <dbReference type="NCBI Taxonomy" id="487514"/>
    <lineage>
        <taxon>Bacteria</taxon>
        <taxon>Bacillati</taxon>
        <taxon>Actinomycetota</taxon>
        <taxon>Actinomycetes</taxon>
        <taxon>Mycobacteriales</taxon>
        <taxon>Mycobacteriaceae</taxon>
        <taxon>Mycobacterium</taxon>
    </lineage>
</organism>
<dbReference type="EMBL" id="LZKJ01000125">
    <property type="protein sequence ID" value="OBI45283.1"/>
    <property type="molecule type" value="Genomic_DNA"/>
</dbReference>